<keyword evidence="1" id="KW-0547">Nucleotide-binding</keyword>
<feature type="domain" description="DEAD-box RNA helicase Q" evidence="8">
    <location>
        <begin position="2"/>
        <end position="30"/>
    </location>
</feature>
<evidence type="ECO:0000256" key="5">
    <source>
        <dbReference type="PROSITE-ProRule" id="PRU00552"/>
    </source>
</evidence>
<feature type="domain" description="Helicase ATP-binding" evidence="7">
    <location>
        <begin position="33"/>
        <end position="203"/>
    </location>
</feature>
<organism evidence="9 10">
    <name type="scientific">Mucilaginibacter ximonensis</name>
    <dbReference type="NCBI Taxonomy" id="538021"/>
    <lineage>
        <taxon>Bacteria</taxon>
        <taxon>Pseudomonadati</taxon>
        <taxon>Bacteroidota</taxon>
        <taxon>Sphingobacteriia</taxon>
        <taxon>Sphingobacteriales</taxon>
        <taxon>Sphingobacteriaceae</taxon>
        <taxon>Mucilaginibacter</taxon>
    </lineage>
</organism>
<keyword evidence="3 9" id="KW-0347">Helicase</keyword>
<evidence type="ECO:0000256" key="4">
    <source>
        <dbReference type="ARBA" id="ARBA00022840"/>
    </source>
</evidence>
<dbReference type="Pfam" id="PF00270">
    <property type="entry name" value="DEAD"/>
    <property type="match status" value="1"/>
</dbReference>
<feature type="region of interest" description="Disordered" evidence="6">
    <location>
        <begin position="380"/>
        <end position="430"/>
    </location>
</feature>
<accession>A0ABW5Y998</accession>
<dbReference type="PANTHER" id="PTHR47959">
    <property type="entry name" value="ATP-DEPENDENT RNA HELICASE RHLE-RELATED"/>
    <property type="match status" value="1"/>
</dbReference>
<dbReference type="InterPro" id="IPR014014">
    <property type="entry name" value="RNA_helicase_DEAD_Q_motif"/>
</dbReference>
<evidence type="ECO:0000259" key="8">
    <source>
        <dbReference type="PROSITE" id="PS51195"/>
    </source>
</evidence>
<sequence length="430" mass="48005">MAGFEKIKLSKQLLRSLTDIGYTAPKEIQHKTLNRIIGGQDVIAIAPKGSGKTTTYVLAALNRFNYAPEGVPKVLILVPEKEDVLATIEQFDKFNKNKSISITGLYVAPGLEAQMDALADGADIVVATPDRARAIYLKLGLNLNKIEVFIIDDADRIIKKGMQLPMTELANSITKAQRLIFTDVLHSKLESLIEPFLNNPAVIEVDELQETELVTYHQLLYKVPNFLTKQNLLNLFLQDEEVFTKAAVFINNKASAETIYRSLHRRFYDAVGCLKPLFFDMNGYQSAEEFRANAEARIMIVVTENNDDIDLGGIPFLIHFDIPQDTETYIKHVTNTTGSDETIALTFATDMELSLVKEIEYATGNKMEVSALPEDLVIVNAPKSRTEPKAEKKPEPEAGAAFHEKKASNNKNYNLSASEKARMNKKKKHG</sequence>
<keyword evidence="2" id="KW-0378">Hydrolase</keyword>
<dbReference type="Gene3D" id="3.40.50.300">
    <property type="entry name" value="P-loop containing nucleotide triphosphate hydrolases"/>
    <property type="match status" value="2"/>
</dbReference>
<dbReference type="InterPro" id="IPR050079">
    <property type="entry name" value="DEAD_box_RNA_helicase"/>
</dbReference>
<name>A0ABW5Y998_9SPHI</name>
<evidence type="ECO:0000256" key="1">
    <source>
        <dbReference type="ARBA" id="ARBA00022741"/>
    </source>
</evidence>
<dbReference type="EMBL" id="JBHUPD010000001">
    <property type="protein sequence ID" value="MFD2871868.1"/>
    <property type="molecule type" value="Genomic_DNA"/>
</dbReference>
<evidence type="ECO:0000313" key="10">
    <source>
        <dbReference type="Proteomes" id="UP001597557"/>
    </source>
</evidence>
<dbReference type="InterPro" id="IPR027417">
    <property type="entry name" value="P-loop_NTPase"/>
</dbReference>
<dbReference type="PANTHER" id="PTHR47959:SF1">
    <property type="entry name" value="ATP-DEPENDENT RNA HELICASE DBPA"/>
    <property type="match status" value="1"/>
</dbReference>
<evidence type="ECO:0000259" key="7">
    <source>
        <dbReference type="PROSITE" id="PS51192"/>
    </source>
</evidence>
<keyword evidence="4" id="KW-0067">ATP-binding</keyword>
<dbReference type="InterPro" id="IPR011545">
    <property type="entry name" value="DEAD/DEAH_box_helicase_dom"/>
</dbReference>
<proteinExistence type="predicted"/>
<dbReference type="PROSITE" id="PS51192">
    <property type="entry name" value="HELICASE_ATP_BIND_1"/>
    <property type="match status" value="1"/>
</dbReference>
<dbReference type="PROSITE" id="PS51195">
    <property type="entry name" value="Q_MOTIF"/>
    <property type="match status" value="1"/>
</dbReference>
<gene>
    <name evidence="9" type="ORF">ACFS5N_05280</name>
</gene>
<feature type="short sequence motif" description="Q motif" evidence="5">
    <location>
        <begin position="2"/>
        <end position="30"/>
    </location>
</feature>
<keyword evidence="10" id="KW-1185">Reference proteome</keyword>
<dbReference type="Proteomes" id="UP001597557">
    <property type="component" value="Unassembled WGS sequence"/>
</dbReference>
<evidence type="ECO:0000256" key="3">
    <source>
        <dbReference type="ARBA" id="ARBA00022806"/>
    </source>
</evidence>
<evidence type="ECO:0000313" key="9">
    <source>
        <dbReference type="EMBL" id="MFD2871868.1"/>
    </source>
</evidence>
<dbReference type="SUPFAM" id="SSF52540">
    <property type="entry name" value="P-loop containing nucleoside triphosphate hydrolases"/>
    <property type="match status" value="2"/>
</dbReference>
<dbReference type="GO" id="GO:0004386">
    <property type="term" value="F:helicase activity"/>
    <property type="evidence" value="ECO:0007669"/>
    <property type="project" value="UniProtKB-KW"/>
</dbReference>
<dbReference type="RefSeq" id="WP_377182966.1">
    <property type="nucleotide sequence ID" value="NZ_JBHUPD010000001.1"/>
</dbReference>
<evidence type="ECO:0000256" key="2">
    <source>
        <dbReference type="ARBA" id="ARBA00022801"/>
    </source>
</evidence>
<protein>
    <submittedName>
        <fullName evidence="9">DEAD/DEAH box helicase</fullName>
    </submittedName>
</protein>
<feature type="compositionally biased region" description="Basic and acidic residues" evidence="6">
    <location>
        <begin position="384"/>
        <end position="407"/>
    </location>
</feature>
<dbReference type="SMART" id="SM00487">
    <property type="entry name" value="DEXDc"/>
    <property type="match status" value="1"/>
</dbReference>
<reference evidence="10" key="1">
    <citation type="journal article" date="2019" name="Int. J. Syst. Evol. Microbiol.">
        <title>The Global Catalogue of Microorganisms (GCM) 10K type strain sequencing project: providing services to taxonomists for standard genome sequencing and annotation.</title>
        <authorList>
            <consortium name="The Broad Institute Genomics Platform"/>
            <consortium name="The Broad Institute Genome Sequencing Center for Infectious Disease"/>
            <person name="Wu L."/>
            <person name="Ma J."/>
        </authorList>
    </citation>
    <scope>NUCLEOTIDE SEQUENCE [LARGE SCALE GENOMIC DNA]</scope>
    <source>
        <strain evidence="10">KCTC 22437</strain>
    </source>
</reference>
<dbReference type="InterPro" id="IPR014001">
    <property type="entry name" value="Helicase_ATP-bd"/>
</dbReference>
<evidence type="ECO:0000256" key="6">
    <source>
        <dbReference type="SAM" id="MobiDB-lite"/>
    </source>
</evidence>
<comment type="caution">
    <text evidence="9">The sequence shown here is derived from an EMBL/GenBank/DDBJ whole genome shotgun (WGS) entry which is preliminary data.</text>
</comment>